<name>A0A0A8YPE3_ARUDO</name>
<accession>A0A0A8YPE3</accession>
<organism evidence="1">
    <name type="scientific">Arundo donax</name>
    <name type="common">Giant reed</name>
    <name type="synonym">Donax arundinaceus</name>
    <dbReference type="NCBI Taxonomy" id="35708"/>
    <lineage>
        <taxon>Eukaryota</taxon>
        <taxon>Viridiplantae</taxon>
        <taxon>Streptophyta</taxon>
        <taxon>Embryophyta</taxon>
        <taxon>Tracheophyta</taxon>
        <taxon>Spermatophyta</taxon>
        <taxon>Magnoliopsida</taxon>
        <taxon>Liliopsida</taxon>
        <taxon>Poales</taxon>
        <taxon>Poaceae</taxon>
        <taxon>PACMAD clade</taxon>
        <taxon>Arundinoideae</taxon>
        <taxon>Arundineae</taxon>
        <taxon>Arundo</taxon>
    </lineage>
</organism>
<proteinExistence type="predicted"/>
<sequence>MQQTHTSTTNLLLNGGKNVVLLRVNYVHGSLTHEEI</sequence>
<dbReference type="AlphaFoldDB" id="A0A0A8YPE3"/>
<evidence type="ECO:0000313" key="1">
    <source>
        <dbReference type="EMBL" id="JAD26675.1"/>
    </source>
</evidence>
<dbReference type="EMBL" id="GBRH01271220">
    <property type="protein sequence ID" value="JAD26675.1"/>
    <property type="molecule type" value="Transcribed_RNA"/>
</dbReference>
<protein>
    <submittedName>
        <fullName evidence="1">Uncharacterized protein</fullName>
    </submittedName>
</protein>
<reference evidence="1" key="2">
    <citation type="journal article" date="2015" name="Data Brief">
        <title>Shoot transcriptome of the giant reed, Arundo donax.</title>
        <authorList>
            <person name="Barrero R.A."/>
            <person name="Guerrero F.D."/>
            <person name="Moolhuijzen P."/>
            <person name="Goolsby J.A."/>
            <person name="Tidwell J."/>
            <person name="Bellgard S.E."/>
            <person name="Bellgard M.I."/>
        </authorList>
    </citation>
    <scope>NUCLEOTIDE SEQUENCE</scope>
    <source>
        <tissue evidence="1">Shoot tissue taken approximately 20 cm above the soil surface</tissue>
    </source>
</reference>
<reference evidence="1" key="1">
    <citation type="submission" date="2014-09" db="EMBL/GenBank/DDBJ databases">
        <authorList>
            <person name="Magalhaes I.L.F."/>
            <person name="Oliveira U."/>
            <person name="Santos F.R."/>
            <person name="Vidigal T.H.D.A."/>
            <person name="Brescovit A.D."/>
            <person name="Santos A.J."/>
        </authorList>
    </citation>
    <scope>NUCLEOTIDE SEQUENCE</scope>
    <source>
        <tissue evidence="1">Shoot tissue taken approximately 20 cm above the soil surface</tissue>
    </source>
</reference>